<dbReference type="PROSITE" id="PS52016">
    <property type="entry name" value="TONB_DEPENDENT_REC_3"/>
    <property type="match status" value="1"/>
</dbReference>
<evidence type="ECO:0000256" key="11">
    <source>
        <dbReference type="ARBA" id="ARBA00023136"/>
    </source>
</evidence>
<dbReference type="EMBL" id="FMZC01000021">
    <property type="protein sequence ID" value="SDE57236.1"/>
    <property type="molecule type" value="Genomic_DNA"/>
</dbReference>
<dbReference type="InterPro" id="IPR010105">
    <property type="entry name" value="TonB_sidphr_rcpt"/>
</dbReference>
<evidence type="ECO:0000256" key="9">
    <source>
        <dbReference type="ARBA" id="ARBA00023065"/>
    </source>
</evidence>
<dbReference type="InterPro" id="IPR039426">
    <property type="entry name" value="TonB-dep_rcpt-like"/>
</dbReference>
<keyword evidence="8" id="KW-0408">Iron</keyword>
<dbReference type="RefSeq" id="WP_092745864.1">
    <property type="nucleotide sequence ID" value="NZ_FMZC01000021.1"/>
</dbReference>
<dbReference type="PANTHER" id="PTHR32552">
    <property type="entry name" value="FERRICHROME IRON RECEPTOR-RELATED"/>
    <property type="match status" value="1"/>
</dbReference>
<dbReference type="STRING" id="187868.SAMN05192589_12136"/>
<name>A0A1G7E181_9BURK</name>
<keyword evidence="3 14" id="KW-0813">Transport</keyword>
<keyword evidence="13 14" id="KW-0998">Cell outer membrane</keyword>
<dbReference type="Pfam" id="PF07715">
    <property type="entry name" value="Plug"/>
    <property type="match status" value="1"/>
</dbReference>
<feature type="domain" description="Secretin/TonB short N-terminal" evidence="17">
    <location>
        <begin position="56"/>
        <end position="107"/>
    </location>
</feature>
<dbReference type="Gene3D" id="3.55.50.30">
    <property type="match status" value="1"/>
</dbReference>
<dbReference type="GO" id="GO:0009279">
    <property type="term" value="C:cell outer membrane"/>
    <property type="evidence" value="ECO:0007669"/>
    <property type="project" value="UniProtKB-SubCell"/>
</dbReference>
<evidence type="ECO:0000256" key="6">
    <source>
        <dbReference type="ARBA" id="ARBA00022692"/>
    </source>
</evidence>
<dbReference type="FunFam" id="2.170.130.10:FF:000001">
    <property type="entry name" value="Catecholate siderophore TonB-dependent receptor"/>
    <property type="match status" value="1"/>
</dbReference>
<dbReference type="Proteomes" id="UP000198781">
    <property type="component" value="Unassembled WGS sequence"/>
</dbReference>
<evidence type="ECO:0000313" key="19">
    <source>
        <dbReference type="Proteomes" id="UP000198781"/>
    </source>
</evidence>
<keyword evidence="10 15" id="KW-0798">TonB box</keyword>
<comment type="subcellular location">
    <subcellularLocation>
        <location evidence="1 14">Cell outer membrane</location>
        <topology evidence="1 14">Multi-pass membrane protein</topology>
    </subcellularLocation>
</comment>
<sequence>MPIPQHCRPPYRARWAALAAALCLAATAAHAQSVAVDLPAQPLAQSLNALARQSGVQIVFVTDIAQGQQAPALRGTLEVRDALQRLVAGTGLVVRAQDARTFTVERAGNAPASGAPGAGAAAGTAGAATMSEVRVQAARGEDTAYNAASSASGTKTEAPLRDVPQTIDVVPQQVIRDQGATSMQDTLRNVAGVGLSHGDGQRDQVSIRGFTSIGDQFVDGFRDDALYFRDLSNIERVEVVKGPAAVLYGRGSSGGLVNRVTKKPGTDVSDIALSVGSWADKRAEFDVGRAPAGSDWSWRVTGAAEDANSYRSQQFLERQAIAPSVLWKPDGATSLLLQADYLRDKRVTDFGIPAYQGRPVNVPAGTYFGSANARDADTSESTVSSFTATFSHRFSDALRVRNALRYYHYDLDRQNTLPAGTTNEAAGTVALTRSGVDRRERGVFNQTELIQNLRTGGIDHEVLYGLELGQQNKDAISFTGGTLGNVNLWNPVLPVAPLNGGGAVSASALNRYLTRALYVQDQITLSPEWKVLAGLRYDRFGQETDNRLAGQSDFERTDTTWSPRAGLVWQPTAAQSYYVSVSRSYQPSAEMFALSATNTAIKPEQTTNYEVGAKLDLLDGRATATASLFQLERTDIKTTNPAQPTQLIPIGTQRTRGLELSLAGELAAGLQATLSYALLDTRITRSTAIDAGQPVQGKRATITPRNAFSAWLTQRLGEDWSVGGGINYVGDRFANPGNTVTLPSYVVVDAMAQYRIGKATTVQLNLRNLFDRNYIVSAHGTSPNLNLPGAPRSATVTLRHSF</sequence>
<dbReference type="Pfam" id="PF00593">
    <property type="entry name" value="TonB_dep_Rec_b-barrel"/>
    <property type="match status" value="1"/>
</dbReference>
<feature type="chain" id="PRO_5011631999" evidence="16">
    <location>
        <begin position="32"/>
        <end position="802"/>
    </location>
</feature>
<keyword evidence="4 14" id="KW-1134">Transmembrane beta strand</keyword>
<keyword evidence="19" id="KW-1185">Reference proteome</keyword>
<evidence type="ECO:0000256" key="15">
    <source>
        <dbReference type="RuleBase" id="RU003357"/>
    </source>
</evidence>
<keyword evidence="7 16" id="KW-0732">Signal</keyword>
<dbReference type="CDD" id="cd01347">
    <property type="entry name" value="ligand_gated_channel"/>
    <property type="match status" value="1"/>
</dbReference>
<dbReference type="Gene3D" id="2.40.170.20">
    <property type="entry name" value="TonB-dependent receptor, beta-barrel domain"/>
    <property type="match status" value="1"/>
</dbReference>
<proteinExistence type="inferred from homology"/>
<evidence type="ECO:0000256" key="1">
    <source>
        <dbReference type="ARBA" id="ARBA00004571"/>
    </source>
</evidence>
<dbReference type="Gene3D" id="2.170.130.10">
    <property type="entry name" value="TonB-dependent receptor, plug domain"/>
    <property type="match status" value="1"/>
</dbReference>
<evidence type="ECO:0000256" key="10">
    <source>
        <dbReference type="ARBA" id="ARBA00023077"/>
    </source>
</evidence>
<evidence type="ECO:0000313" key="18">
    <source>
        <dbReference type="EMBL" id="SDE57236.1"/>
    </source>
</evidence>
<evidence type="ECO:0000256" key="3">
    <source>
        <dbReference type="ARBA" id="ARBA00022448"/>
    </source>
</evidence>
<feature type="signal peptide" evidence="16">
    <location>
        <begin position="1"/>
        <end position="31"/>
    </location>
</feature>
<evidence type="ECO:0000256" key="5">
    <source>
        <dbReference type="ARBA" id="ARBA00022496"/>
    </source>
</evidence>
<keyword evidence="6 14" id="KW-0812">Transmembrane</keyword>
<gene>
    <name evidence="18" type="ORF">SAMN05192589_12136</name>
</gene>
<keyword evidence="11 14" id="KW-0472">Membrane</keyword>
<dbReference type="InterPro" id="IPR036942">
    <property type="entry name" value="Beta-barrel_TonB_sf"/>
</dbReference>
<evidence type="ECO:0000259" key="17">
    <source>
        <dbReference type="SMART" id="SM00965"/>
    </source>
</evidence>
<evidence type="ECO:0000256" key="4">
    <source>
        <dbReference type="ARBA" id="ARBA00022452"/>
    </source>
</evidence>
<protein>
    <submittedName>
        <fullName evidence="18">Catecholate siderophore receptor</fullName>
    </submittedName>
</protein>
<evidence type="ECO:0000256" key="7">
    <source>
        <dbReference type="ARBA" id="ARBA00022729"/>
    </source>
</evidence>
<dbReference type="PANTHER" id="PTHR32552:SF68">
    <property type="entry name" value="FERRICHROME OUTER MEMBRANE TRANSPORTER_PHAGE RECEPTOR"/>
    <property type="match status" value="1"/>
</dbReference>
<dbReference type="OrthoDB" id="9790771at2"/>
<keyword evidence="5" id="KW-0410">Iron transport</keyword>
<evidence type="ECO:0000256" key="2">
    <source>
        <dbReference type="ARBA" id="ARBA00009810"/>
    </source>
</evidence>
<evidence type="ECO:0000256" key="13">
    <source>
        <dbReference type="ARBA" id="ARBA00023237"/>
    </source>
</evidence>
<keyword evidence="12 18" id="KW-0675">Receptor</keyword>
<dbReference type="GO" id="GO:0015344">
    <property type="term" value="F:siderophore uptake transmembrane transporter activity"/>
    <property type="evidence" value="ECO:0007669"/>
    <property type="project" value="TreeGrafter"/>
</dbReference>
<reference evidence="18 19" key="1">
    <citation type="submission" date="2016-10" db="EMBL/GenBank/DDBJ databases">
        <authorList>
            <person name="de Groot N.N."/>
        </authorList>
    </citation>
    <scope>NUCLEOTIDE SEQUENCE [LARGE SCALE GENOMIC DNA]</scope>
    <source>
        <strain evidence="18 19">DSM 16619</strain>
    </source>
</reference>
<dbReference type="AlphaFoldDB" id="A0A1G7E181"/>
<dbReference type="InterPro" id="IPR000531">
    <property type="entry name" value="Beta-barrel_TonB"/>
</dbReference>
<dbReference type="GO" id="GO:0038023">
    <property type="term" value="F:signaling receptor activity"/>
    <property type="evidence" value="ECO:0007669"/>
    <property type="project" value="InterPro"/>
</dbReference>
<evidence type="ECO:0000256" key="12">
    <source>
        <dbReference type="ARBA" id="ARBA00023170"/>
    </source>
</evidence>
<dbReference type="InterPro" id="IPR011662">
    <property type="entry name" value="Secretin/TonB_short_N"/>
</dbReference>
<dbReference type="SUPFAM" id="SSF56935">
    <property type="entry name" value="Porins"/>
    <property type="match status" value="1"/>
</dbReference>
<evidence type="ECO:0000256" key="8">
    <source>
        <dbReference type="ARBA" id="ARBA00023004"/>
    </source>
</evidence>
<dbReference type="GO" id="GO:0015891">
    <property type="term" value="P:siderophore transport"/>
    <property type="evidence" value="ECO:0007669"/>
    <property type="project" value="InterPro"/>
</dbReference>
<evidence type="ECO:0000256" key="16">
    <source>
        <dbReference type="SAM" id="SignalP"/>
    </source>
</evidence>
<dbReference type="NCBIfam" id="TIGR01783">
    <property type="entry name" value="TonB-siderophor"/>
    <property type="match status" value="1"/>
</dbReference>
<evidence type="ECO:0000256" key="14">
    <source>
        <dbReference type="PROSITE-ProRule" id="PRU01360"/>
    </source>
</evidence>
<keyword evidence="9" id="KW-0406">Ion transport</keyword>
<organism evidence="18 19">
    <name type="scientific">Paracidovorax valerianellae</name>
    <dbReference type="NCBI Taxonomy" id="187868"/>
    <lineage>
        <taxon>Bacteria</taxon>
        <taxon>Pseudomonadati</taxon>
        <taxon>Pseudomonadota</taxon>
        <taxon>Betaproteobacteria</taxon>
        <taxon>Burkholderiales</taxon>
        <taxon>Comamonadaceae</taxon>
        <taxon>Paracidovorax</taxon>
    </lineage>
</organism>
<dbReference type="SMART" id="SM00965">
    <property type="entry name" value="STN"/>
    <property type="match status" value="1"/>
</dbReference>
<comment type="similarity">
    <text evidence="2 14 15">Belongs to the TonB-dependent receptor family.</text>
</comment>
<dbReference type="InterPro" id="IPR037066">
    <property type="entry name" value="Plug_dom_sf"/>
</dbReference>
<dbReference type="InterPro" id="IPR012910">
    <property type="entry name" value="Plug_dom"/>
</dbReference>
<accession>A0A1G7E181</accession>